<evidence type="ECO:0000256" key="2">
    <source>
        <dbReference type="ARBA" id="ARBA00022884"/>
    </source>
</evidence>
<evidence type="ECO:0000313" key="6">
    <source>
        <dbReference type="Proteomes" id="UP000008909"/>
    </source>
</evidence>
<dbReference type="InParanoid" id="H2KSN5"/>
<name>H2KSN5_CLOSI</name>
<evidence type="ECO:0000256" key="3">
    <source>
        <dbReference type="SAM" id="MobiDB-lite"/>
    </source>
</evidence>
<reference evidence="5" key="1">
    <citation type="journal article" date="2011" name="Genome Biol.">
        <title>The draft genome of the carcinogenic human liver fluke Clonorchis sinensis.</title>
        <authorList>
            <person name="Wang X."/>
            <person name="Chen W."/>
            <person name="Huang Y."/>
            <person name="Sun J."/>
            <person name="Men J."/>
            <person name="Liu H."/>
            <person name="Luo F."/>
            <person name="Guo L."/>
            <person name="Lv X."/>
            <person name="Deng C."/>
            <person name="Zhou C."/>
            <person name="Fan Y."/>
            <person name="Li X."/>
            <person name="Huang L."/>
            <person name="Hu Y."/>
            <person name="Liang C."/>
            <person name="Hu X."/>
            <person name="Xu J."/>
            <person name="Yu X."/>
        </authorList>
    </citation>
    <scope>NUCLEOTIDE SEQUENCE [LARGE SCALE GENOMIC DNA]</scope>
    <source>
        <strain evidence="5">Henan</strain>
    </source>
</reference>
<feature type="compositionally biased region" description="Polar residues" evidence="3">
    <location>
        <begin position="331"/>
        <end position="340"/>
    </location>
</feature>
<proteinExistence type="predicted"/>
<feature type="domain" description="RRM" evidence="4">
    <location>
        <begin position="108"/>
        <end position="185"/>
    </location>
</feature>
<accession>H2KSN5</accession>
<gene>
    <name evidence="5" type="ORF">CLF_109805</name>
</gene>
<dbReference type="GO" id="GO:0000398">
    <property type="term" value="P:mRNA splicing, via spliceosome"/>
    <property type="evidence" value="ECO:0007669"/>
    <property type="project" value="TreeGrafter"/>
</dbReference>
<evidence type="ECO:0000256" key="1">
    <source>
        <dbReference type="ARBA" id="ARBA00022737"/>
    </source>
</evidence>
<dbReference type="FunCoup" id="H2KSN5">
    <property type="interactions" value="1297"/>
</dbReference>
<dbReference type="Pfam" id="PF00076">
    <property type="entry name" value="RRM_1"/>
    <property type="match status" value="2"/>
</dbReference>
<dbReference type="FunFam" id="3.30.70.330:FF:000040">
    <property type="entry name" value="Heterogeneous nuclear ribonucleoprotein A2/B1"/>
    <property type="match status" value="1"/>
</dbReference>
<keyword evidence="1" id="KW-0677">Repeat</keyword>
<dbReference type="STRING" id="79923.H2KSN5"/>
<dbReference type="GO" id="GO:0003730">
    <property type="term" value="F:mRNA 3'-UTR binding"/>
    <property type="evidence" value="ECO:0007669"/>
    <property type="project" value="TreeGrafter"/>
</dbReference>
<dbReference type="Gene3D" id="3.30.70.330">
    <property type="match status" value="2"/>
</dbReference>
<dbReference type="CDD" id="cd12328">
    <property type="entry name" value="RRM2_hnRNPA_like"/>
    <property type="match status" value="1"/>
</dbReference>
<keyword evidence="6" id="KW-1185">Reference proteome</keyword>
<reference key="2">
    <citation type="submission" date="2011-10" db="EMBL/GenBank/DDBJ databases">
        <title>The genome and transcriptome sequence of Clonorchis sinensis provide insights into the carcinogenic liver fluke.</title>
        <authorList>
            <person name="Wang X."/>
            <person name="Huang Y."/>
            <person name="Chen W."/>
            <person name="Liu H."/>
            <person name="Guo L."/>
            <person name="Chen Y."/>
            <person name="Luo F."/>
            <person name="Zhou W."/>
            <person name="Sun J."/>
            <person name="Mao Q."/>
            <person name="Liang P."/>
            <person name="Zhou C."/>
            <person name="Tian Y."/>
            <person name="Men J."/>
            <person name="Lv X."/>
            <person name="Huang L."/>
            <person name="Zhou J."/>
            <person name="Hu Y."/>
            <person name="Li R."/>
            <person name="Zhang F."/>
            <person name="Lei H."/>
            <person name="Li X."/>
            <person name="Hu X."/>
            <person name="Liang C."/>
            <person name="Xu J."/>
            <person name="Wu Z."/>
            <person name="Yu X."/>
        </authorList>
    </citation>
    <scope>NUCLEOTIDE SEQUENCE</scope>
    <source>
        <strain>Henan</strain>
    </source>
</reference>
<feature type="region of interest" description="Disordered" evidence="3">
    <location>
        <begin position="284"/>
        <end position="340"/>
    </location>
</feature>
<dbReference type="InterPro" id="IPR035979">
    <property type="entry name" value="RBD_domain_sf"/>
</dbReference>
<protein>
    <submittedName>
        <fullName evidence="5">Heterogeneous nuclear ribonucleoprotein A1/A3</fullName>
    </submittedName>
</protein>
<dbReference type="PANTHER" id="PTHR48026:SF14">
    <property type="entry name" value="HETEROGENEOUS NUCLEAR RIBONUCLEOPROTEIN A1"/>
    <property type="match status" value="1"/>
</dbReference>
<dbReference type="EMBL" id="DF143448">
    <property type="protein sequence ID" value="GAA32408.2"/>
    <property type="molecule type" value="Genomic_DNA"/>
</dbReference>
<sequence>MVRRNSENNDRRTEQFRKLFIGGLTPQTTETMLKDFYSQWGEIVDVVVMKDSVSHRSRGFGFITYKEPEMVDAAQANRPHEIDGKTVEAKRAMPREDSQTPESHMTVKKLFVGALKKDVTQDELRDYFSKYGNIVDCEIVTWKETGESRGFGFVTFDDYDPVDKAILYKPHHIGSSRADVKKALSKEQINETRRKRFGRYDGGSNGYPPAPASYGYDQGYGGGYGGRSEIPSLEPATGTPVGGYGQGGYGPSGGYGASGYGGEWGGHGGGWGQGGMGDGFGHYGGQQGYAGGPMRSGPPGGGYPRSSPYGGLDWPRQFGVGKASSRAKYSPSGSRPANCP</sequence>
<dbReference type="PANTHER" id="PTHR48026">
    <property type="entry name" value="HOMOLOGOUS TO DROSOPHILA SQD (SQUID) PROTEIN"/>
    <property type="match status" value="1"/>
</dbReference>
<dbReference type="GO" id="GO:0071013">
    <property type="term" value="C:catalytic step 2 spliceosome"/>
    <property type="evidence" value="ECO:0007669"/>
    <property type="project" value="TreeGrafter"/>
</dbReference>
<keyword evidence="2" id="KW-0694">RNA-binding</keyword>
<evidence type="ECO:0000259" key="4">
    <source>
        <dbReference type="PROSITE" id="PS50102"/>
    </source>
</evidence>
<dbReference type="SMART" id="SM00360">
    <property type="entry name" value="RRM"/>
    <property type="match status" value="2"/>
</dbReference>
<dbReference type="PROSITE" id="PS50102">
    <property type="entry name" value="RRM"/>
    <property type="match status" value="2"/>
</dbReference>
<dbReference type="Proteomes" id="UP000008909">
    <property type="component" value="Unassembled WGS sequence"/>
</dbReference>
<dbReference type="SUPFAM" id="SSF54928">
    <property type="entry name" value="RNA-binding domain, RBD"/>
    <property type="match status" value="2"/>
</dbReference>
<dbReference type="AlphaFoldDB" id="H2KSN5"/>
<dbReference type="InterPro" id="IPR012677">
    <property type="entry name" value="Nucleotide-bd_a/b_plait_sf"/>
</dbReference>
<organism evidence="5 6">
    <name type="scientific">Clonorchis sinensis</name>
    <name type="common">Chinese liver fluke</name>
    <dbReference type="NCBI Taxonomy" id="79923"/>
    <lineage>
        <taxon>Eukaryota</taxon>
        <taxon>Metazoa</taxon>
        <taxon>Spiralia</taxon>
        <taxon>Lophotrochozoa</taxon>
        <taxon>Platyhelminthes</taxon>
        <taxon>Trematoda</taxon>
        <taxon>Digenea</taxon>
        <taxon>Opisthorchiida</taxon>
        <taxon>Opisthorchiata</taxon>
        <taxon>Opisthorchiidae</taxon>
        <taxon>Clonorchis</taxon>
    </lineage>
</organism>
<keyword evidence="5" id="KW-0687">Ribonucleoprotein</keyword>
<dbReference type="InterPro" id="IPR000504">
    <property type="entry name" value="RRM_dom"/>
</dbReference>
<feature type="domain" description="RRM" evidence="4">
    <location>
        <begin position="17"/>
        <end position="100"/>
    </location>
</feature>
<evidence type="ECO:0000313" key="5">
    <source>
        <dbReference type="EMBL" id="GAA32408.2"/>
    </source>
</evidence>